<reference evidence="1 2" key="1">
    <citation type="submission" date="2020-01" db="EMBL/GenBank/DDBJ databases">
        <authorList>
            <consortium name="DOE Joint Genome Institute"/>
            <person name="Haridas S."/>
            <person name="Albert R."/>
            <person name="Binder M."/>
            <person name="Bloem J."/>
            <person name="Labutti K."/>
            <person name="Salamov A."/>
            <person name="Andreopoulos B."/>
            <person name="Baker S.E."/>
            <person name="Barry K."/>
            <person name="Bills G."/>
            <person name="Bluhm B.H."/>
            <person name="Cannon C."/>
            <person name="Castanera R."/>
            <person name="Culley D.E."/>
            <person name="Daum C."/>
            <person name="Ezra D."/>
            <person name="Gonzalez J.B."/>
            <person name="Henrissat B."/>
            <person name="Kuo A."/>
            <person name="Liang C."/>
            <person name="Lipzen A."/>
            <person name="Lutzoni F."/>
            <person name="Magnuson J."/>
            <person name="Mondo S."/>
            <person name="Nolan M."/>
            <person name="Ohm R."/>
            <person name="Pangilinan J."/>
            <person name="Park H.-J.H."/>
            <person name="Ramirez L."/>
            <person name="Alfaro M."/>
            <person name="Sun H."/>
            <person name="Tritt A."/>
            <person name="Yoshinaga Y."/>
            <person name="Zwiers L.-H.L."/>
            <person name="Turgeon B.G."/>
            <person name="Goodwin S.B."/>
            <person name="Spatafora J.W."/>
            <person name="Crous P.W."/>
            <person name="Grigoriev I.V."/>
        </authorList>
    </citation>
    <scope>NUCLEOTIDE SEQUENCE [LARGE SCALE GENOMIC DNA]</scope>
    <source>
        <strain evidence="1 2">CBS 611.86</strain>
    </source>
</reference>
<evidence type="ECO:0000313" key="2">
    <source>
        <dbReference type="Proteomes" id="UP000481861"/>
    </source>
</evidence>
<protein>
    <submittedName>
        <fullName evidence="1">Uncharacterized protein</fullName>
    </submittedName>
</protein>
<dbReference type="Proteomes" id="UP000481861">
    <property type="component" value="Unassembled WGS sequence"/>
</dbReference>
<comment type="caution">
    <text evidence="1">The sequence shown here is derived from an EMBL/GenBank/DDBJ whole genome shotgun (WGS) entry which is preliminary data.</text>
</comment>
<keyword evidence="2" id="KW-1185">Reference proteome</keyword>
<proteinExistence type="predicted"/>
<organism evidence="1 2">
    <name type="scientific">Massariosphaeria phaeospora</name>
    <dbReference type="NCBI Taxonomy" id="100035"/>
    <lineage>
        <taxon>Eukaryota</taxon>
        <taxon>Fungi</taxon>
        <taxon>Dikarya</taxon>
        <taxon>Ascomycota</taxon>
        <taxon>Pezizomycotina</taxon>
        <taxon>Dothideomycetes</taxon>
        <taxon>Pleosporomycetidae</taxon>
        <taxon>Pleosporales</taxon>
        <taxon>Pleosporales incertae sedis</taxon>
        <taxon>Massariosphaeria</taxon>
    </lineage>
</organism>
<dbReference type="AlphaFoldDB" id="A0A7C8IE79"/>
<dbReference type="EMBL" id="JAADJZ010000002">
    <property type="protein sequence ID" value="KAF2877397.1"/>
    <property type="molecule type" value="Genomic_DNA"/>
</dbReference>
<name>A0A7C8IE79_9PLEO</name>
<gene>
    <name evidence="1" type="ORF">BDV95DRAFT_601799</name>
</gene>
<accession>A0A7C8IE79</accession>
<sequence length="207" mass="23592">MSLNNNEAPEQRLVQQWVERGERQMKLQEKQSTEREALEARHSEERAALFNEYISPILELTGLTGLTHDASHSNSVSTQKAMTRDLLPISDQGMNILIRSLFQLQALPTVLLRCQPYPQVHRRIETQIPPFYQSWGRLIILRQPHSQYERGVVLRTCHVAPPNGFTALLSANGKTRGRSILESYSQMRKHSYEGGCTKDKKGLAANE</sequence>
<evidence type="ECO:0000313" key="1">
    <source>
        <dbReference type="EMBL" id="KAF2877397.1"/>
    </source>
</evidence>